<dbReference type="Proteomes" id="UP001335910">
    <property type="component" value="Unassembled WGS sequence"/>
</dbReference>
<feature type="domain" description="Lysozyme inhibitor LprI-like N-terminal" evidence="2">
    <location>
        <begin position="29"/>
        <end position="122"/>
    </location>
</feature>
<comment type="caution">
    <text evidence="3">The sequence shown here is derived from an EMBL/GenBank/DDBJ whole genome shotgun (WGS) entry which is preliminary data.</text>
</comment>
<gene>
    <name evidence="3" type="ORF">V4839_15105</name>
</gene>
<feature type="chain" id="PRO_5046630762" evidence="1">
    <location>
        <begin position="18"/>
        <end position="129"/>
    </location>
</feature>
<evidence type="ECO:0000313" key="3">
    <source>
        <dbReference type="EMBL" id="MEE9684787.1"/>
    </source>
</evidence>
<dbReference type="InterPro" id="IPR009739">
    <property type="entry name" value="LprI-like_N"/>
</dbReference>
<dbReference type="Gene3D" id="1.20.1270.180">
    <property type="match status" value="1"/>
</dbReference>
<proteinExistence type="predicted"/>
<keyword evidence="4" id="KW-1185">Reference proteome</keyword>
<evidence type="ECO:0000256" key="1">
    <source>
        <dbReference type="SAM" id="SignalP"/>
    </source>
</evidence>
<sequence length="129" mass="14889">MKSIILFSLFFSALSYGADVCQDITTSDQVFLCSKNKKDTADKYLNEQYSSLISKVNSEYVNEVLLKHDYLNKIKVSQRNWLKFRDSNCELYTFQIDSKSQAYQTSLNECIAKMSESRGRELAEFSNGM</sequence>
<protein>
    <submittedName>
        <fullName evidence="3">Lysozyme inhibitor LprI family protein</fullName>
    </submittedName>
</protein>
<reference evidence="3 4" key="1">
    <citation type="submission" date="2023-10" db="EMBL/GenBank/DDBJ databases">
        <title>Wastewater isolates of ESBL- and carbapenemase-producing Gram-negative bacteria from New Zealand.</title>
        <authorList>
            <person name="Straub C."/>
            <person name="Weaver L."/>
            <person name="Cornelius A."/>
            <person name="Mcgill E."/>
            <person name="Dyet K."/>
            <person name="White L."/>
            <person name="Pattis I."/>
        </authorList>
    </citation>
    <scope>NUCLEOTIDE SEQUENCE [LARGE SCALE GENOMIC DNA]</scope>
    <source>
        <strain evidence="3 4">ESBL35</strain>
    </source>
</reference>
<dbReference type="EMBL" id="JAZKLI010000001">
    <property type="protein sequence ID" value="MEE9684787.1"/>
    <property type="molecule type" value="Genomic_DNA"/>
</dbReference>
<feature type="signal peptide" evidence="1">
    <location>
        <begin position="1"/>
        <end position="17"/>
    </location>
</feature>
<name>A0ABU7UCY0_LELAM</name>
<accession>A0ABU7UCY0</accession>
<evidence type="ECO:0000313" key="4">
    <source>
        <dbReference type="Proteomes" id="UP001335910"/>
    </source>
</evidence>
<dbReference type="Pfam" id="PF07007">
    <property type="entry name" value="LprI"/>
    <property type="match status" value="1"/>
</dbReference>
<dbReference type="RefSeq" id="WP_331390043.1">
    <property type="nucleotide sequence ID" value="NZ_JAZKLB010000001.1"/>
</dbReference>
<keyword evidence="1" id="KW-0732">Signal</keyword>
<organism evidence="3 4">
    <name type="scientific">Lelliottia amnigena</name>
    <name type="common">Enterobacter amnigenus</name>
    <dbReference type="NCBI Taxonomy" id="61646"/>
    <lineage>
        <taxon>Bacteria</taxon>
        <taxon>Pseudomonadati</taxon>
        <taxon>Pseudomonadota</taxon>
        <taxon>Gammaproteobacteria</taxon>
        <taxon>Enterobacterales</taxon>
        <taxon>Enterobacteriaceae</taxon>
        <taxon>Lelliottia</taxon>
    </lineage>
</organism>
<evidence type="ECO:0000259" key="2">
    <source>
        <dbReference type="Pfam" id="PF07007"/>
    </source>
</evidence>